<feature type="transmembrane region" description="Helical" evidence="20">
    <location>
        <begin position="43"/>
        <end position="62"/>
    </location>
</feature>
<dbReference type="GO" id="GO:0017059">
    <property type="term" value="C:serine palmitoyltransferase complex"/>
    <property type="evidence" value="ECO:0007669"/>
    <property type="project" value="TreeGrafter"/>
</dbReference>
<keyword evidence="10" id="KW-0256">Endoplasmic reticulum</keyword>
<evidence type="ECO:0000256" key="3">
    <source>
        <dbReference type="ARBA" id="ARBA00004370"/>
    </source>
</evidence>
<evidence type="ECO:0000256" key="17">
    <source>
        <dbReference type="ARBA" id="ARBA00048528"/>
    </source>
</evidence>
<comment type="subcellular location">
    <subcellularLocation>
        <location evidence="2">Endoplasmic reticulum</location>
    </subcellularLocation>
    <subcellularLocation>
        <location evidence="3">Membrane</location>
    </subcellularLocation>
</comment>
<accession>F2UM63</accession>
<evidence type="ECO:0000256" key="10">
    <source>
        <dbReference type="ARBA" id="ARBA00022824"/>
    </source>
</evidence>
<evidence type="ECO:0000256" key="11">
    <source>
        <dbReference type="ARBA" id="ARBA00022898"/>
    </source>
</evidence>
<dbReference type="STRING" id="946362.F2UM63"/>
<protein>
    <recommendedName>
        <fullName evidence="7">serine C-palmitoyltransferase</fullName>
        <ecNumber evidence="7">2.3.1.50</ecNumber>
    </recommendedName>
</protein>
<evidence type="ECO:0000259" key="21">
    <source>
        <dbReference type="Pfam" id="PF00155"/>
    </source>
</evidence>
<evidence type="ECO:0000313" key="22">
    <source>
        <dbReference type="EMBL" id="EGD78212.1"/>
    </source>
</evidence>
<keyword evidence="8 22" id="KW-0808">Transferase</keyword>
<dbReference type="CDD" id="cd06454">
    <property type="entry name" value="KBL_like"/>
    <property type="match status" value="1"/>
</dbReference>
<dbReference type="AlphaFoldDB" id="F2UM63"/>
<dbReference type="InterPro" id="IPR015421">
    <property type="entry name" value="PyrdxlP-dep_Trfase_major"/>
</dbReference>
<keyword evidence="12" id="KW-0746">Sphingolipid metabolism</keyword>
<keyword evidence="9 20" id="KW-0812">Transmembrane</keyword>
<dbReference type="FunCoup" id="F2UM63">
    <property type="interactions" value="502"/>
</dbReference>
<dbReference type="InterPro" id="IPR004839">
    <property type="entry name" value="Aminotransferase_I/II_large"/>
</dbReference>
<evidence type="ECO:0000256" key="19">
    <source>
        <dbReference type="SAM" id="MobiDB-lite"/>
    </source>
</evidence>
<comment type="cofactor">
    <cofactor evidence="1 18">
        <name>pyridoxal 5'-phosphate</name>
        <dbReference type="ChEBI" id="CHEBI:597326"/>
    </cofactor>
</comment>
<name>F2UM63_SALR5</name>
<evidence type="ECO:0000256" key="9">
    <source>
        <dbReference type="ARBA" id="ARBA00022692"/>
    </source>
</evidence>
<dbReference type="GO" id="GO:0004758">
    <property type="term" value="F:serine C-palmitoyltransferase activity"/>
    <property type="evidence" value="ECO:0007669"/>
    <property type="project" value="UniProtKB-EC"/>
</dbReference>
<evidence type="ECO:0000256" key="4">
    <source>
        <dbReference type="ARBA" id="ARBA00004760"/>
    </source>
</evidence>
<keyword evidence="11 18" id="KW-0663">Pyridoxal phosphate</keyword>
<sequence length="536" mass="58698">MKATRGPVVPQARSNRSSESNDATAPTKAQQQMTQEEFEPTPFWVAFATYFSYVMLFLFGLLRDALRANNIEEVKSAKELDKLKDFTSLYHGFESFFTRNMYRRVRDCFNRPICSVPGATLTLVERRTDDYGWTFTATGEKKECINLGSYNYLGFAENHGPCADATIEAIKTFGVTGSSSRADLGTTTLHRRLETSVARFVGKEDAVVFGMGFATNSTNMPVLVDKGCLLLSDELNHASLVLGARLTGATIKVFRHNDMEHLEGLLRSSIIEGQPRTGRAWKKILIVVEGVYSMEGSLVNLPDVIRLKKKYGAYVYLDEAHSIGALGPTGRGVVEHFGCDVNDVDIMMGTFTKSFGAAGGYIAADKAIIDSLRAHSHSQRYATAMAPPVAQQILSALAIISGEDGTTRGQERIRALARNSAYFRQAAQKMGFIVYGNDASPIVPVLIYHPAKNAALSRMMKDRGVAIVVVGYPATPIVESRARFCISAAHTREQLDHCLQALDECAGLLGLKYSLVHPPRSFADVKAIAHEASALV</sequence>
<dbReference type="InterPro" id="IPR015424">
    <property type="entry name" value="PyrdxlP-dep_Trfase"/>
</dbReference>
<dbReference type="InterPro" id="IPR015422">
    <property type="entry name" value="PyrdxlP-dep_Trfase_small"/>
</dbReference>
<comment type="pathway">
    <text evidence="5">Sphingolipid metabolism.</text>
</comment>
<dbReference type="Pfam" id="PF00155">
    <property type="entry name" value="Aminotran_1_2"/>
    <property type="match status" value="1"/>
</dbReference>
<comment type="catalytic activity">
    <reaction evidence="17">
        <text>L-serine + hexadecanoyl-CoA + H(+) = 3-oxosphinganine + CO2 + CoA</text>
        <dbReference type="Rhea" id="RHEA:14761"/>
        <dbReference type="ChEBI" id="CHEBI:15378"/>
        <dbReference type="ChEBI" id="CHEBI:16526"/>
        <dbReference type="ChEBI" id="CHEBI:33384"/>
        <dbReference type="ChEBI" id="CHEBI:57287"/>
        <dbReference type="ChEBI" id="CHEBI:57379"/>
        <dbReference type="ChEBI" id="CHEBI:58299"/>
        <dbReference type="EC" id="2.3.1.50"/>
    </reaction>
</comment>
<evidence type="ECO:0000256" key="12">
    <source>
        <dbReference type="ARBA" id="ARBA00022919"/>
    </source>
</evidence>
<dbReference type="Proteomes" id="UP000007799">
    <property type="component" value="Unassembled WGS sequence"/>
</dbReference>
<feature type="region of interest" description="Disordered" evidence="19">
    <location>
        <begin position="1"/>
        <end position="33"/>
    </location>
</feature>
<dbReference type="PANTHER" id="PTHR13693">
    <property type="entry name" value="CLASS II AMINOTRANSFERASE/8-AMINO-7-OXONONANOATE SYNTHASE"/>
    <property type="match status" value="1"/>
</dbReference>
<dbReference type="EC" id="2.3.1.50" evidence="7"/>
<dbReference type="EMBL" id="GL832981">
    <property type="protein sequence ID" value="EGD78212.1"/>
    <property type="molecule type" value="Genomic_DNA"/>
</dbReference>
<gene>
    <name evidence="22" type="ORF">PTSG_09087</name>
</gene>
<evidence type="ECO:0000256" key="2">
    <source>
        <dbReference type="ARBA" id="ARBA00004240"/>
    </source>
</evidence>
<dbReference type="InterPro" id="IPR050087">
    <property type="entry name" value="AON_synthase_class-II"/>
</dbReference>
<dbReference type="RefSeq" id="XP_004989888.1">
    <property type="nucleotide sequence ID" value="XM_004989831.1"/>
</dbReference>
<evidence type="ECO:0000256" key="18">
    <source>
        <dbReference type="RuleBase" id="RU003693"/>
    </source>
</evidence>
<evidence type="ECO:0000256" key="14">
    <source>
        <dbReference type="ARBA" id="ARBA00023098"/>
    </source>
</evidence>
<keyword evidence="16" id="KW-0012">Acyltransferase</keyword>
<dbReference type="PANTHER" id="PTHR13693:SF3">
    <property type="entry name" value="LD36009P"/>
    <property type="match status" value="1"/>
</dbReference>
<dbReference type="GO" id="GO:0005783">
    <property type="term" value="C:endoplasmic reticulum"/>
    <property type="evidence" value="ECO:0007669"/>
    <property type="project" value="UniProtKB-SubCell"/>
</dbReference>
<feature type="domain" description="Aminotransferase class I/classII large" evidence="21">
    <location>
        <begin position="143"/>
        <end position="502"/>
    </location>
</feature>
<comment type="similarity">
    <text evidence="6 18">Belongs to the class-II pyridoxal-phosphate-dependent aminotransferase family.</text>
</comment>
<evidence type="ECO:0000256" key="8">
    <source>
        <dbReference type="ARBA" id="ARBA00022679"/>
    </source>
</evidence>
<dbReference type="FunFam" id="3.40.640.10:FF:000047">
    <property type="entry name" value="serine palmitoyltransferase 2 isoform X1"/>
    <property type="match status" value="1"/>
</dbReference>
<evidence type="ECO:0000313" key="23">
    <source>
        <dbReference type="Proteomes" id="UP000007799"/>
    </source>
</evidence>
<keyword evidence="23" id="KW-1185">Reference proteome</keyword>
<dbReference type="OMA" id="RMMSGHT"/>
<dbReference type="GO" id="GO:0046512">
    <property type="term" value="P:sphingosine biosynthetic process"/>
    <property type="evidence" value="ECO:0007669"/>
    <property type="project" value="TreeGrafter"/>
</dbReference>
<proteinExistence type="inferred from homology"/>
<dbReference type="GO" id="GO:0016020">
    <property type="term" value="C:membrane"/>
    <property type="evidence" value="ECO:0007669"/>
    <property type="project" value="UniProtKB-SubCell"/>
</dbReference>
<evidence type="ECO:0000256" key="6">
    <source>
        <dbReference type="ARBA" id="ARBA00008392"/>
    </source>
</evidence>
<dbReference type="OrthoDB" id="65434at2759"/>
<dbReference type="Gene3D" id="3.40.640.10">
    <property type="entry name" value="Type I PLP-dependent aspartate aminotransferase-like (Major domain)"/>
    <property type="match status" value="1"/>
</dbReference>
<evidence type="ECO:0000256" key="20">
    <source>
        <dbReference type="SAM" id="Phobius"/>
    </source>
</evidence>
<evidence type="ECO:0000256" key="15">
    <source>
        <dbReference type="ARBA" id="ARBA00023136"/>
    </source>
</evidence>
<dbReference type="GO" id="GO:0030170">
    <property type="term" value="F:pyridoxal phosphate binding"/>
    <property type="evidence" value="ECO:0007669"/>
    <property type="project" value="InterPro"/>
</dbReference>
<keyword evidence="15 20" id="KW-0472">Membrane</keyword>
<organism evidence="23">
    <name type="scientific">Salpingoeca rosetta (strain ATCC 50818 / BSB-021)</name>
    <dbReference type="NCBI Taxonomy" id="946362"/>
    <lineage>
        <taxon>Eukaryota</taxon>
        <taxon>Choanoflagellata</taxon>
        <taxon>Craspedida</taxon>
        <taxon>Salpingoecidae</taxon>
        <taxon>Salpingoeca</taxon>
    </lineage>
</organism>
<reference evidence="22" key="1">
    <citation type="submission" date="2009-08" db="EMBL/GenBank/DDBJ databases">
        <title>Annotation of Salpingoeca rosetta.</title>
        <authorList>
            <consortium name="The Broad Institute Genome Sequencing Platform"/>
            <person name="Russ C."/>
            <person name="Cuomo C."/>
            <person name="Burger G."/>
            <person name="Gray M.W."/>
            <person name="Holland P.W.H."/>
            <person name="King N."/>
            <person name="Lang F.B.F."/>
            <person name="Roger A.J."/>
            <person name="Ruiz-Trillo I."/>
            <person name="Young S.K."/>
            <person name="Zeng Q."/>
            <person name="Gargeya S."/>
            <person name="Alvarado L."/>
            <person name="Berlin A."/>
            <person name="Chapman S.B."/>
            <person name="Chen Z."/>
            <person name="Freedman E."/>
            <person name="Gellesch M."/>
            <person name="Goldberg J."/>
            <person name="Griggs A."/>
            <person name="Gujja S."/>
            <person name="Heilman E."/>
            <person name="Heiman D."/>
            <person name="Howarth C."/>
            <person name="Mehta T."/>
            <person name="Neiman D."/>
            <person name="Pearson M."/>
            <person name="Roberts A."/>
            <person name="Saif S."/>
            <person name="Shea T."/>
            <person name="Shenoy N."/>
            <person name="Sisk P."/>
            <person name="Stolte C."/>
            <person name="Sykes S."/>
            <person name="White J."/>
            <person name="Yandava C."/>
            <person name="Haas B."/>
            <person name="Nusbaum C."/>
            <person name="Birren B."/>
        </authorList>
    </citation>
    <scope>NUCLEOTIDE SEQUENCE [LARGE SCALE GENOMIC DNA]</scope>
    <source>
        <strain evidence="22">ATCC 50818</strain>
    </source>
</reference>
<dbReference type="Gene3D" id="3.90.1150.10">
    <property type="entry name" value="Aspartate Aminotransferase, domain 1"/>
    <property type="match status" value="1"/>
</dbReference>
<dbReference type="GO" id="GO:0046513">
    <property type="term" value="P:ceramide biosynthetic process"/>
    <property type="evidence" value="ECO:0007669"/>
    <property type="project" value="TreeGrafter"/>
</dbReference>
<keyword evidence="13 20" id="KW-1133">Transmembrane helix</keyword>
<feature type="compositionally biased region" description="Polar residues" evidence="19">
    <location>
        <begin position="12"/>
        <end position="33"/>
    </location>
</feature>
<dbReference type="InterPro" id="IPR001917">
    <property type="entry name" value="Aminotrans_II_pyridoxalP_BS"/>
</dbReference>
<dbReference type="GeneID" id="16070442"/>
<evidence type="ECO:0000256" key="1">
    <source>
        <dbReference type="ARBA" id="ARBA00001933"/>
    </source>
</evidence>
<evidence type="ECO:0000256" key="7">
    <source>
        <dbReference type="ARBA" id="ARBA00013220"/>
    </source>
</evidence>
<evidence type="ECO:0000256" key="13">
    <source>
        <dbReference type="ARBA" id="ARBA00022989"/>
    </source>
</evidence>
<dbReference type="PROSITE" id="PS00599">
    <property type="entry name" value="AA_TRANSFER_CLASS_2"/>
    <property type="match status" value="1"/>
</dbReference>
<dbReference type="eggNOG" id="KOG1357">
    <property type="taxonomic scope" value="Eukaryota"/>
</dbReference>
<dbReference type="KEGG" id="sre:PTSG_09087"/>
<evidence type="ECO:0000256" key="5">
    <source>
        <dbReference type="ARBA" id="ARBA00004991"/>
    </source>
</evidence>
<keyword evidence="14" id="KW-0443">Lipid metabolism</keyword>
<evidence type="ECO:0000256" key="16">
    <source>
        <dbReference type="ARBA" id="ARBA00023315"/>
    </source>
</evidence>
<dbReference type="SUPFAM" id="SSF53383">
    <property type="entry name" value="PLP-dependent transferases"/>
    <property type="match status" value="1"/>
</dbReference>
<dbReference type="InParanoid" id="F2UM63"/>
<comment type="pathway">
    <text evidence="4">Lipid metabolism; sphingolipid metabolism.</text>
</comment>